<dbReference type="Proteomes" id="UP000799536">
    <property type="component" value="Unassembled WGS sequence"/>
</dbReference>
<protein>
    <submittedName>
        <fullName evidence="1">Uncharacterized protein</fullName>
    </submittedName>
</protein>
<comment type="caution">
    <text evidence="1">The sequence shown here is derived from an EMBL/GenBank/DDBJ whole genome shotgun (WGS) entry which is preliminary data.</text>
</comment>
<proteinExistence type="predicted"/>
<evidence type="ECO:0000313" key="2">
    <source>
        <dbReference type="Proteomes" id="UP000799536"/>
    </source>
</evidence>
<keyword evidence="2" id="KW-1185">Reference proteome</keyword>
<feature type="non-terminal residue" evidence="1">
    <location>
        <position position="1"/>
    </location>
</feature>
<evidence type="ECO:0000313" key="1">
    <source>
        <dbReference type="EMBL" id="KAF2204850.1"/>
    </source>
</evidence>
<dbReference type="OrthoDB" id="3791143at2759"/>
<sequence length="67" mass="7513">QSVTQYIRRLFDCLLPNVREELSPSVTRIHVSFDRWTIISGKKFGISLSKVGFFVLNNSGANNKAVG</sequence>
<dbReference type="AlphaFoldDB" id="A0A9P4JTF6"/>
<gene>
    <name evidence="1" type="ORF">GQ43DRAFT_363718</name>
</gene>
<reference evidence="1" key="1">
    <citation type="journal article" date="2020" name="Stud. Mycol.">
        <title>101 Dothideomycetes genomes: a test case for predicting lifestyles and emergence of pathogens.</title>
        <authorList>
            <person name="Haridas S."/>
            <person name="Albert R."/>
            <person name="Binder M."/>
            <person name="Bloem J."/>
            <person name="Labutti K."/>
            <person name="Salamov A."/>
            <person name="Andreopoulos B."/>
            <person name="Baker S."/>
            <person name="Barry K."/>
            <person name="Bills G."/>
            <person name="Bluhm B."/>
            <person name="Cannon C."/>
            <person name="Castanera R."/>
            <person name="Culley D."/>
            <person name="Daum C."/>
            <person name="Ezra D."/>
            <person name="Gonzalez J."/>
            <person name="Henrissat B."/>
            <person name="Kuo A."/>
            <person name="Liang C."/>
            <person name="Lipzen A."/>
            <person name="Lutzoni F."/>
            <person name="Magnuson J."/>
            <person name="Mondo S."/>
            <person name="Nolan M."/>
            <person name="Ohm R."/>
            <person name="Pangilinan J."/>
            <person name="Park H.-J."/>
            <person name="Ramirez L."/>
            <person name="Alfaro M."/>
            <person name="Sun H."/>
            <person name="Tritt A."/>
            <person name="Yoshinaga Y."/>
            <person name="Zwiers L.-H."/>
            <person name="Turgeon B."/>
            <person name="Goodwin S."/>
            <person name="Spatafora J."/>
            <person name="Crous P."/>
            <person name="Grigoriev I."/>
        </authorList>
    </citation>
    <scope>NUCLEOTIDE SEQUENCE</scope>
    <source>
        <strain evidence="1">ATCC 74209</strain>
    </source>
</reference>
<dbReference type="EMBL" id="ML993867">
    <property type="protein sequence ID" value="KAF2204850.1"/>
    <property type="molecule type" value="Genomic_DNA"/>
</dbReference>
<organism evidence="1 2">
    <name type="scientific">Delitschia confertaspora ATCC 74209</name>
    <dbReference type="NCBI Taxonomy" id="1513339"/>
    <lineage>
        <taxon>Eukaryota</taxon>
        <taxon>Fungi</taxon>
        <taxon>Dikarya</taxon>
        <taxon>Ascomycota</taxon>
        <taxon>Pezizomycotina</taxon>
        <taxon>Dothideomycetes</taxon>
        <taxon>Pleosporomycetidae</taxon>
        <taxon>Pleosporales</taxon>
        <taxon>Delitschiaceae</taxon>
        <taxon>Delitschia</taxon>
    </lineage>
</organism>
<name>A0A9P4JTF6_9PLEO</name>
<accession>A0A9P4JTF6</accession>